<organism evidence="1 2">
    <name type="scientific">Dysgonomonas mossii DSM 22836</name>
    <dbReference type="NCBI Taxonomy" id="742767"/>
    <lineage>
        <taxon>Bacteria</taxon>
        <taxon>Pseudomonadati</taxon>
        <taxon>Bacteroidota</taxon>
        <taxon>Bacteroidia</taxon>
        <taxon>Bacteroidales</taxon>
        <taxon>Dysgonomonadaceae</taxon>
        <taxon>Dysgonomonas</taxon>
    </lineage>
</organism>
<name>F8X3M8_9BACT</name>
<gene>
    <name evidence="1" type="ORF">HMPREF9456_02837</name>
</gene>
<evidence type="ECO:0000313" key="1">
    <source>
        <dbReference type="EMBL" id="EGK05338.1"/>
    </source>
</evidence>
<dbReference type="Proteomes" id="UP000006420">
    <property type="component" value="Unassembled WGS sequence"/>
</dbReference>
<dbReference type="RefSeq" id="WP_006844202.1">
    <property type="nucleotide sequence ID" value="NZ_AQWJ01000008.1"/>
</dbReference>
<reference evidence="1 2" key="1">
    <citation type="submission" date="2011-04" db="EMBL/GenBank/DDBJ databases">
        <title>The Genome Sequence of Dysgonomonas mossii DSM 22836.</title>
        <authorList>
            <consortium name="The Broad Institute Genome Sequencing Platform"/>
            <person name="Earl A."/>
            <person name="Ward D."/>
            <person name="Feldgarden M."/>
            <person name="Gevers D."/>
            <person name="Pudlo N."/>
            <person name="Martens E."/>
            <person name="Allen-Vercoe E."/>
            <person name="Young S.K."/>
            <person name="Zeng Q."/>
            <person name="Gargeya S."/>
            <person name="Fitzgerald M."/>
            <person name="Haas B."/>
            <person name="Abouelleil A."/>
            <person name="Alvarado L."/>
            <person name="Arachchi H.M."/>
            <person name="Berlin A."/>
            <person name="Brown A."/>
            <person name="Chapman S.B."/>
            <person name="Chen Z."/>
            <person name="Dunbar C."/>
            <person name="Freedman E."/>
            <person name="Gearin G."/>
            <person name="Gellesch M."/>
            <person name="Goldberg J."/>
            <person name="Griggs A."/>
            <person name="Gujja S."/>
            <person name="Heiman D."/>
            <person name="Howarth C."/>
            <person name="Larson L."/>
            <person name="Lui A."/>
            <person name="MacDonald P.J.P."/>
            <person name="Mehta T."/>
            <person name="Montmayeur A."/>
            <person name="Murphy C."/>
            <person name="Neiman D."/>
            <person name="Pearson M."/>
            <person name="Priest M."/>
            <person name="Roberts A."/>
            <person name="Saif S."/>
            <person name="Shea T."/>
            <person name="Shenoy N."/>
            <person name="Sisk P."/>
            <person name="Stolte C."/>
            <person name="Sykes S."/>
            <person name="Yandava C."/>
            <person name="Wortman J."/>
            <person name="Nusbaum C."/>
            <person name="Birren B."/>
        </authorList>
    </citation>
    <scope>NUCLEOTIDE SEQUENCE [LARGE SCALE GENOMIC DNA]</scope>
    <source>
        <strain evidence="1 2">DSM 22836</strain>
    </source>
</reference>
<dbReference type="eggNOG" id="ENOG5032XYK">
    <property type="taxonomic scope" value="Bacteria"/>
</dbReference>
<sequence>MNQFLVRKALGITFPYKEIGTYLTEEDVEKGKSKLSNNFSKVIKEWDSTKNSEWVVRNYLAVKMIMSSTIMLTSLSYGKSKNIRVTEPYLIYYSLLNVCRAVLFTSPTVEWKEGAVIEATHSKILNIVGDAINQFNKDAGDNIKETLERARDYRELFSYKFPANGIGDFSVSYDESISICRFLSEIAQLQSEILENKNFKKTEIETKLNRTVLEKAFLYQGEKYNFLDKEDWYRLDFISRKQPFPVNLYFTLTEGMVEDFFGAWCDYEDEEKDDIEKYNPDENWRLIFPMP</sequence>
<dbReference type="HOGENOM" id="CLU_955573_0_0_10"/>
<dbReference type="STRING" id="742767.HMPREF9456_02837"/>
<dbReference type="AlphaFoldDB" id="F8X3M8"/>
<protein>
    <submittedName>
        <fullName evidence="1">Uncharacterized protein</fullName>
    </submittedName>
</protein>
<keyword evidence="2" id="KW-1185">Reference proteome</keyword>
<dbReference type="GeneID" id="78083455"/>
<dbReference type="OrthoDB" id="9178896at2"/>
<dbReference type="EMBL" id="ADLW01000015">
    <property type="protein sequence ID" value="EGK05338.1"/>
    <property type="molecule type" value="Genomic_DNA"/>
</dbReference>
<evidence type="ECO:0000313" key="2">
    <source>
        <dbReference type="Proteomes" id="UP000006420"/>
    </source>
</evidence>
<proteinExistence type="predicted"/>
<accession>F8X3M8</accession>
<comment type="caution">
    <text evidence="1">The sequence shown here is derived from an EMBL/GenBank/DDBJ whole genome shotgun (WGS) entry which is preliminary data.</text>
</comment>